<evidence type="ECO:0000256" key="4">
    <source>
        <dbReference type="ARBA" id="ARBA00022833"/>
    </source>
</evidence>
<dbReference type="CDD" id="cd07720">
    <property type="entry name" value="OPHC2-like_MBL-fold"/>
    <property type="match status" value="1"/>
</dbReference>
<dbReference type="InterPro" id="IPR001279">
    <property type="entry name" value="Metallo-B-lactamas"/>
</dbReference>
<dbReference type="GO" id="GO:0016787">
    <property type="term" value="F:hydrolase activity"/>
    <property type="evidence" value="ECO:0007669"/>
    <property type="project" value="UniProtKB-KW"/>
</dbReference>
<evidence type="ECO:0000256" key="2">
    <source>
        <dbReference type="ARBA" id="ARBA00022723"/>
    </source>
</evidence>
<organism evidence="7 8">
    <name type="scientific">Pseudomonas guineae</name>
    <dbReference type="NCBI Taxonomy" id="425504"/>
    <lineage>
        <taxon>Bacteria</taxon>
        <taxon>Pseudomonadati</taxon>
        <taxon>Pseudomonadota</taxon>
        <taxon>Gammaproteobacteria</taxon>
        <taxon>Pseudomonadales</taxon>
        <taxon>Pseudomonadaceae</taxon>
        <taxon>Pseudomonas</taxon>
    </lineage>
</organism>
<dbReference type="GO" id="GO:0046872">
    <property type="term" value="F:metal ion binding"/>
    <property type="evidence" value="ECO:0007669"/>
    <property type="project" value="UniProtKB-KW"/>
</dbReference>
<dbReference type="Gene3D" id="3.60.15.10">
    <property type="entry name" value="Ribonuclease Z/Hydroxyacylglutathione hydrolase-like"/>
    <property type="match status" value="1"/>
</dbReference>
<protein>
    <submittedName>
        <fullName evidence="7">Glyoxylase, beta-lactamase superfamily II</fullName>
    </submittedName>
</protein>
<proteinExistence type="inferred from homology"/>
<dbReference type="PANTHER" id="PTHR42978">
    <property type="entry name" value="QUORUM-QUENCHING LACTONASE YTNP-RELATED-RELATED"/>
    <property type="match status" value="1"/>
</dbReference>
<keyword evidence="4" id="KW-0862">Zinc</keyword>
<reference evidence="8" key="1">
    <citation type="submission" date="2016-10" db="EMBL/GenBank/DDBJ databases">
        <authorList>
            <person name="Varghese N."/>
            <person name="Submissions S."/>
        </authorList>
    </citation>
    <scope>NUCLEOTIDE SEQUENCE [LARGE SCALE GENOMIC DNA]</scope>
    <source>
        <strain evidence="8">LMG 24016</strain>
    </source>
</reference>
<gene>
    <name evidence="7" type="ORF">SAMN05216206_0674</name>
</gene>
<feature type="signal peptide" evidence="5">
    <location>
        <begin position="1"/>
        <end position="33"/>
    </location>
</feature>
<dbReference type="STRING" id="425504.SAMN05216206_0674"/>
<dbReference type="SMART" id="SM00849">
    <property type="entry name" value="Lactamase_B"/>
    <property type="match status" value="1"/>
</dbReference>
<evidence type="ECO:0000256" key="1">
    <source>
        <dbReference type="ARBA" id="ARBA00007749"/>
    </source>
</evidence>
<evidence type="ECO:0000313" key="7">
    <source>
        <dbReference type="EMBL" id="SFH89710.1"/>
    </source>
</evidence>
<evidence type="ECO:0000256" key="5">
    <source>
        <dbReference type="SAM" id="SignalP"/>
    </source>
</evidence>
<dbReference type="InterPro" id="IPR036866">
    <property type="entry name" value="RibonucZ/Hydroxyglut_hydro"/>
</dbReference>
<evidence type="ECO:0000313" key="8">
    <source>
        <dbReference type="Proteomes" id="UP000243606"/>
    </source>
</evidence>
<comment type="similarity">
    <text evidence="1">Belongs to the metallo-beta-lactamase superfamily.</text>
</comment>
<keyword evidence="2" id="KW-0479">Metal-binding</keyword>
<dbReference type="Pfam" id="PF00753">
    <property type="entry name" value="Lactamase_B"/>
    <property type="match status" value="1"/>
</dbReference>
<name>A0A1I3DSI9_9PSED</name>
<dbReference type="EMBL" id="FOQL01000001">
    <property type="protein sequence ID" value="SFH89710.1"/>
    <property type="molecule type" value="Genomic_DNA"/>
</dbReference>
<feature type="chain" id="PRO_5017423385" evidence="5">
    <location>
        <begin position="34"/>
        <end position="333"/>
    </location>
</feature>
<feature type="domain" description="Metallo-beta-lactamase" evidence="6">
    <location>
        <begin position="97"/>
        <end position="303"/>
    </location>
</feature>
<evidence type="ECO:0000259" key="6">
    <source>
        <dbReference type="SMART" id="SM00849"/>
    </source>
</evidence>
<keyword evidence="5" id="KW-0732">Signal</keyword>
<sequence length="333" mass="35613">MALSLSYARQALCAAAVFGCTALTAMVPLSASAAPVAKQQTQVPGYYRMALGDFEVTALYDGYIDLDNKLLKGASAEDIQALMAKMFVDSSNGVQTAVNAYLINTGSNLLLIDTGAAQCFGPTLGVVQSNLKASGYSLEQVDSVLLTHLHPDHSCGLLTADGKAAYPNATVYVPQAEADYWLSDEVAGQAPEARRGMFSMSQQAVAPYEAQQRLKRYSPDSHLFAGLSVVPSNGHTPGHSSYLLSSKDQSLLVWGDIVHSHAVQFAKPEVVIEFDSDNAKALATRKKLFADAARDKLWVAGAHMPFPGIGHVRTEGSAYAWVPVEFGPIRSDR</sequence>
<keyword evidence="3" id="KW-0378">Hydrolase</keyword>
<evidence type="ECO:0000256" key="3">
    <source>
        <dbReference type="ARBA" id="ARBA00022801"/>
    </source>
</evidence>
<accession>A0A1I3DSI9</accession>
<dbReference type="SUPFAM" id="SSF56281">
    <property type="entry name" value="Metallo-hydrolase/oxidoreductase"/>
    <property type="match status" value="1"/>
</dbReference>
<dbReference type="Proteomes" id="UP000243606">
    <property type="component" value="Unassembled WGS sequence"/>
</dbReference>
<dbReference type="RefSeq" id="WP_090239533.1">
    <property type="nucleotide sequence ID" value="NZ_FOQL01000001.1"/>
</dbReference>
<dbReference type="AlphaFoldDB" id="A0A1I3DSI9"/>
<dbReference type="InterPro" id="IPR051013">
    <property type="entry name" value="MBL_superfamily_lactonases"/>
</dbReference>
<dbReference type="PANTHER" id="PTHR42978:SF6">
    <property type="entry name" value="QUORUM-QUENCHING LACTONASE YTNP-RELATED"/>
    <property type="match status" value="1"/>
</dbReference>
<keyword evidence="8" id="KW-1185">Reference proteome</keyword>
<dbReference type="OrthoDB" id="5443440at2"/>